<dbReference type="PANTHER" id="PTHR36504:SF1">
    <property type="entry name" value="LIPOPOLYSACCHARIDE EXPORT SYSTEM PROTEIN LPTA"/>
    <property type="match status" value="1"/>
</dbReference>
<dbReference type="GO" id="GO:0001530">
    <property type="term" value="F:lipopolysaccharide binding"/>
    <property type="evidence" value="ECO:0007669"/>
    <property type="project" value="InterPro"/>
</dbReference>
<dbReference type="EMBL" id="CACVAY010000063">
    <property type="protein sequence ID" value="CAA6813884.1"/>
    <property type="molecule type" value="Genomic_DNA"/>
</dbReference>
<feature type="chain" id="PRO_5028543294" description="Lipopolysaccharide export system protein LptA" evidence="4">
    <location>
        <begin position="30"/>
        <end position="174"/>
    </location>
</feature>
<keyword evidence="1 4" id="KW-0813">Transport</keyword>
<dbReference type="Gene3D" id="2.60.450.10">
    <property type="entry name" value="Lipopolysaccharide (LPS) transport protein A like domain"/>
    <property type="match status" value="1"/>
</dbReference>
<comment type="similarity">
    <text evidence="4">Belongs to the LptA family.</text>
</comment>
<gene>
    <name evidence="4" type="primary">lptA</name>
    <name evidence="6" type="ORF">HELGO_WM15144</name>
</gene>
<dbReference type="GO" id="GO:0030288">
    <property type="term" value="C:outer membrane-bounded periplasmic space"/>
    <property type="evidence" value="ECO:0007669"/>
    <property type="project" value="TreeGrafter"/>
</dbReference>
<comment type="subcellular location">
    <subcellularLocation>
        <location evidence="4">Periplasm</location>
    </subcellularLocation>
</comment>
<dbReference type="InterPro" id="IPR052037">
    <property type="entry name" value="LPS_export_LptA"/>
</dbReference>
<dbReference type="HAMAP" id="MF_01914">
    <property type="entry name" value="LPS_assembly_LptA"/>
    <property type="match status" value="1"/>
</dbReference>
<evidence type="ECO:0000256" key="1">
    <source>
        <dbReference type="ARBA" id="ARBA00022448"/>
    </source>
</evidence>
<comment type="subunit">
    <text evidence="4">Component of the lipopolysaccharide transport and assembly complex.</text>
</comment>
<keyword evidence="3 4" id="KW-0574">Periplasm</keyword>
<dbReference type="Pfam" id="PF03968">
    <property type="entry name" value="LptD_N"/>
    <property type="match status" value="1"/>
</dbReference>
<evidence type="ECO:0000313" key="6">
    <source>
        <dbReference type="EMBL" id="CAA6813884.1"/>
    </source>
</evidence>
<protein>
    <recommendedName>
        <fullName evidence="4">Lipopolysaccharide export system protein LptA</fullName>
    </recommendedName>
</protein>
<comment type="function">
    <text evidence="4">Involved in the assembly of lipopolysaccharide (LPS). Required for the translocation of LPS from the inner membrane to the outer membrane. May form a bridge between the inner membrane and the outer membrane, via interactions with LptC and LptD, thereby facilitating LPS transfer across the periplasm.</text>
</comment>
<dbReference type="PANTHER" id="PTHR36504">
    <property type="entry name" value="LIPOPOLYSACCHARIDE EXPORT SYSTEM PROTEIN LPTA"/>
    <property type="match status" value="1"/>
</dbReference>
<feature type="domain" description="Organic solvent tolerance-like N-terminal" evidence="5">
    <location>
        <begin position="39"/>
        <end position="148"/>
    </location>
</feature>
<evidence type="ECO:0000256" key="3">
    <source>
        <dbReference type="ARBA" id="ARBA00022764"/>
    </source>
</evidence>
<reference evidence="6" key="1">
    <citation type="submission" date="2020-01" db="EMBL/GenBank/DDBJ databases">
        <authorList>
            <person name="Meier V. D."/>
            <person name="Meier V D."/>
        </authorList>
    </citation>
    <scope>NUCLEOTIDE SEQUENCE</scope>
    <source>
        <strain evidence="6">HLG_WM_MAG_07</strain>
    </source>
</reference>
<dbReference type="NCBIfam" id="TIGR03002">
    <property type="entry name" value="outer_YhbN_LptA"/>
    <property type="match status" value="1"/>
</dbReference>
<evidence type="ECO:0000256" key="2">
    <source>
        <dbReference type="ARBA" id="ARBA00022729"/>
    </source>
</evidence>
<evidence type="ECO:0000259" key="5">
    <source>
        <dbReference type="Pfam" id="PF03968"/>
    </source>
</evidence>
<dbReference type="InterPro" id="IPR014340">
    <property type="entry name" value="LptA"/>
</dbReference>
<dbReference type="InterPro" id="IPR005653">
    <property type="entry name" value="OstA-like_N"/>
</dbReference>
<keyword evidence="2 4" id="KW-0732">Signal</keyword>
<dbReference type="GO" id="GO:0009279">
    <property type="term" value="C:cell outer membrane"/>
    <property type="evidence" value="ECO:0007669"/>
    <property type="project" value="TreeGrafter"/>
</dbReference>
<sequence length="174" mass="18491" precursor="true">MQNIYQIIKLVGKAGLILCCLLGTSSTFALSSDIKQPVKIDADSVSFNKAKGYAVYEGNVSIQQGTLKIKATKIEIFAPDNNIDRIVAKGSPVSFQQTMDDGKLAIGKANNVQYKVKAKQLTLSGDASLSQDKDAFSSPNIVYSIATGELKAGGAPTGSNKKPGRVKAIFYPTN</sequence>
<feature type="signal peptide" evidence="4">
    <location>
        <begin position="1"/>
        <end position="29"/>
    </location>
</feature>
<dbReference type="GO" id="GO:0017089">
    <property type="term" value="F:glycolipid transfer activity"/>
    <property type="evidence" value="ECO:0007669"/>
    <property type="project" value="TreeGrafter"/>
</dbReference>
<organism evidence="6">
    <name type="scientific">uncultured Thiotrichaceae bacterium</name>
    <dbReference type="NCBI Taxonomy" id="298394"/>
    <lineage>
        <taxon>Bacteria</taxon>
        <taxon>Pseudomonadati</taxon>
        <taxon>Pseudomonadota</taxon>
        <taxon>Gammaproteobacteria</taxon>
        <taxon>Thiotrichales</taxon>
        <taxon>Thiotrichaceae</taxon>
        <taxon>environmental samples</taxon>
    </lineage>
</organism>
<proteinExistence type="inferred from homology"/>
<accession>A0A6S6T4Z1</accession>
<dbReference type="AlphaFoldDB" id="A0A6S6T4Z1"/>
<name>A0A6S6T4Z1_9GAMM</name>
<dbReference type="GO" id="GO:0015920">
    <property type="term" value="P:lipopolysaccharide transport"/>
    <property type="evidence" value="ECO:0007669"/>
    <property type="project" value="UniProtKB-UniRule"/>
</dbReference>
<evidence type="ECO:0000256" key="4">
    <source>
        <dbReference type="HAMAP-Rule" id="MF_01914"/>
    </source>
</evidence>
<dbReference type="GO" id="GO:0043165">
    <property type="term" value="P:Gram-negative-bacterium-type cell outer membrane assembly"/>
    <property type="evidence" value="ECO:0007669"/>
    <property type="project" value="UniProtKB-UniRule"/>
</dbReference>